<feature type="modified residue" description="4-aspartylphosphate" evidence="5">
    <location>
        <position position="54"/>
    </location>
</feature>
<dbReference type="CDD" id="cd17535">
    <property type="entry name" value="REC_NarL-like"/>
    <property type="match status" value="1"/>
</dbReference>
<keyword evidence="1 5" id="KW-0597">Phosphoprotein</keyword>
<dbReference type="PROSITE" id="PS50043">
    <property type="entry name" value="HTH_LUXR_2"/>
    <property type="match status" value="1"/>
</dbReference>
<feature type="domain" description="Response regulatory" evidence="7">
    <location>
        <begin position="3"/>
        <end position="121"/>
    </location>
</feature>
<dbReference type="InterPro" id="IPR000792">
    <property type="entry name" value="Tscrpt_reg_LuxR_C"/>
</dbReference>
<dbReference type="CDD" id="cd06170">
    <property type="entry name" value="LuxR_C_like"/>
    <property type="match status" value="1"/>
</dbReference>
<keyword evidence="4" id="KW-0804">Transcription</keyword>
<accession>A0A5M3WTN6</accession>
<evidence type="ECO:0000259" key="7">
    <source>
        <dbReference type="PROSITE" id="PS50110"/>
    </source>
</evidence>
<evidence type="ECO:0000313" key="8">
    <source>
        <dbReference type="EMBL" id="GES12040.1"/>
    </source>
</evidence>
<dbReference type="AlphaFoldDB" id="A0A5M3WTN6"/>
<keyword evidence="3 8" id="KW-0238">DNA-binding</keyword>
<dbReference type="PROSITE" id="PS50110">
    <property type="entry name" value="RESPONSE_REGULATORY"/>
    <property type="match status" value="1"/>
</dbReference>
<name>A0A5M3WTN6_9ACTN</name>
<keyword evidence="2" id="KW-0805">Transcription regulation</keyword>
<dbReference type="Pfam" id="PF00072">
    <property type="entry name" value="Response_reg"/>
    <property type="match status" value="1"/>
</dbReference>
<dbReference type="GO" id="GO:0006355">
    <property type="term" value="P:regulation of DNA-templated transcription"/>
    <property type="evidence" value="ECO:0007669"/>
    <property type="project" value="InterPro"/>
</dbReference>
<dbReference type="PROSITE" id="PS00622">
    <property type="entry name" value="HTH_LUXR_1"/>
    <property type="match status" value="1"/>
</dbReference>
<dbReference type="SMART" id="SM00448">
    <property type="entry name" value="REC"/>
    <property type="match status" value="1"/>
</dbReference>
<dbReference type="InterPro" id="IPR011006">
    <property type="entry name" value="CheY-like_superfamily"/>
</dbReference>
<dbReference type="GO" id="GO:0000160">
    <property type="term" value="P:phosphorelay signal transduction system"/>
    <property type="evidence" value="ECO:0007669"/>
    <property type="project" value="InterPro"/>
</dbReference>
<dbReference type="PANTHER" id="PTHR43214">
    <property type="entry name" value="TWO-COMPONENT RESPONSE REGULATOR"/>
    <property type="match status" value="1"/>
</dbReference>
<dbReference type="InterPro" id="IPR001789">
    <property type="entry name" value="Sig_transdc_resp-reg_receiver"/>
</dbReference>
<evidence type="ECO:0000313" key="9">
    <source>
        <dbReference type="Proteomes" id="UP000331127"/>
    </source>
</evidence>
<sequence>MTRILIVDDQEMIRIGLRTILGTHPGFDVVGDVGDGLEAVRFVREQPVDVVLMDIRMPGVDGVEATRRIRETHPAERTRIVILTTFEEDETVLAALRAGANGFLSKAAGPAELTAGINEVAAGGGALSAAAAAALIGHVTEQPAVTVDAAMADRFAALTPRERDVVSAIASGLDNDQIAATMFISPYTVKTHANRAMAKVGARDRAQLVAFAYRAGIAR</sequence>
<evidence type="ECO:0000256" key="5">
    <source>
        <dbReference type="PROSITE-ProRule" id="PRU00169"/>
    </source>
</evidence>
<protein>
    <submittedName>
        <fullName evidence="8">DNA-binding response regulator</fullName>
    </submittedName>
</protein>
<dbReference type="InterPro" id="IPR039420">
    <property type="entry name" value="WalR-like"/>
</dbReference>
<feature type="domain" description="HTH luxR-type" evidence="6">
    <location>
        <begin position="151"/>
        <end position="216"/>
    </location>
</feature>
<evidence type="ECO:0000256" key="4">
    <source>
        <dbReference type="ARBA" id="ARBA00023163"/>
    </source>
</evidence>
<dbReference type="SMART" id="SM00421">
    <property type="entry name" value="HTH_LUXR"/>
    <property type="match status" value="1"/>
</dbReference>
<evidence type="ECO:0000256" key="1">
    <source>
        <dbReference type="ARBA" id="ARBA00022553"/>
    </source>
</evidence>
<organism evidence="8 9">
    <name type="scientific">Acrocarpospora macrocephala</name>
    <dbReference type="NCBI Taxonomy" id="150177"/>
    <lineage>
        <taxon>Bacteria</taxon>
        <taxon>Bacillati</taxon>
        <taxon>Actinomycetota</taxon>
        <taxon>Actinomycetes</taxon>
        <taxon>Streptosporangiales</taxon>
        <taxon>Streptosporangiaceae</taxon>
        <taxon>Acrocarpospora</taxon>
    </lineage>
</organism>
<dbReference type="GO" id="GO:0003677">
    <property type="term" value="F:DNA binding"/>
    <property type="evidence" value="ECO:0007669"/>
    <property type="project" value="UniProtKB-KW"/>
</dbReference>
<dbReference type="RefSeq" id="WP_155357380.1">
    <property type="nucleotide sequence ID" value="NZ_BAAAHL010000030.1"/>
</dbReference>
<dbReference type="InterPro" id="IPR058245">
    <property type="entry name" value="NreC/VraR/RcsB-like_REC"/>
</dbReference>
<dbReference type="Pfam" id="PF00196">
    <property type="entry name" value="GerE"/>
    <property type="match status" value="1"/>
</dbReference>
<dbReference type="SUPFAM" id="SSF52172">
    <property type="entry name" value="CheY-like"/>
    <property type="match status" value="1"/>
</dbReference>
<dbReference type="Gene3D" id="3.40.50.2300">
    <property type="match status" value="1"/>
</dbReference>
<comment type="caution">
    <text evidence="8">The sequence shown here is derived from an EMBL/GenBank/DDBJ whole genome shotgun (WGS) entry which is preliminary data.</text>
</comment>
<dbReference type="PANTHER" id="PTHR43214:SF24">
    <property type="entry name" value="TRANSCRIPTIONAL REGULATORY PROTEIN NARL-RELATED"/>
    <property type="match status" value="1"/>
</dbReference>
<dbReference type="OrthoDB" id="9808843at2"/>
<dbReference type="PRINTS" id="PR00038">
    <property type="entry name" value="HTHLUXR"/>
</dbReference>
<dbReference type="Proteomes" id="UP000331127">
    <property type="component" value="Unassembled WGS sequence"/>
</dbReference>
<proteinExistence type="predicted"/>
<evidence type="ECO:0000259" key="6">
    <source>
        <dbReference type="PROSITE" id="PS50043"/>
    </source>
</evidence>
<reference evidence="8 9" key="1">
    <citation type="submission" date="2019-10" db="EMBL/GenBank/DDBJ databases">
        <title>Whole genome shotgun sequence of Acrocarpospora macrocephala NBRC 16266.</title>
        <authorList>
            <person name="Ichikawa N."/>
            <person name="Kimura A."/>
            <person name="Kitahashi Y."/>
            <person name="Komaki H."/>
            <person name="Oguchi A."/>
        </authorList>
    </citation>
    <scope>NUCLEOTIDE SEQUENCE [LARGE SCALE GENOMIC DNA]</scope>
    <source>
        <strain evidence="8 9">NBRC 16266</strain>
    </source>
</reference>
<evidence type="ECO:0000256" key="3">
    <source>
        <dbReference type="ARBA" id="ARBA00023125"/>
    </source>
</evidence>
<evidence type="ECO:0000256" key="2">
    <source>
        <dbReference type="ARBA" id="ARBA00023015"/>
    </source>
</evidence>
<gene>
    <name evidence="8" type="ORF">Amac_056370</name>
</gene>
<keyword evidence="9" id="KW-1185">Reference proteome</keyword>
<dbReference type="EMBL" id="BLAE01000034">
    <property type="protein sequence ID" value="GES12040.1"/>
    <property type="molecule type" value="Genomic_DNA"/>
</dbReference>